<feature type="binding site" evidence="4">
    <location>
        <position position="334"/>
    </location>
    <ligand>
        <name>S-adenosyl-L-methionine</name>
        <dbReference type="ChEBI" id="CHEBI:59789"/>
    </ligand>
</feature>
<dbReference type="CDD" id="cd02440">
    <property type="entry name" value="AdoMet_MTases"/>
    <property type="match status" value="1"/>
</dbReference>
<dbReference type="Proteomes" id="UP001219957">
    <property type="component" value="Chromosome"/>
</dbReference>
<dbReference type="SUPFAM" id="SSF53335">
    <property type="entry name" value="S-adenosyl-L-methionine-dependent methyltransferases"/>
    <property type="match status" value="1"/>
</dbReference>
<proteinExistence type="inferred from homology"/>
<dbReference type="GO" id="GO:0008168">
    <property type="term" value="F:methyltransferase activity"/>
    <property type="evidence" value="ECO:0007669"/>
    <property type="project" value="UniProtKB-KW"/>
</dbReference>
<reference evidence="7 8" key="1">
    <citation type="submission" date="2022-10" db="EMBL/GenBank/DDBJ databases">
        <title>Complete genome sequence of Exiguobacterium profundum TSS-3 isolated from an extremely saline-alkaline spring located in Ixtapa, Chiapas-Mexico.</title>
        <authorList>
            <person name="Rincon-Rosales R."/>
            <person name="Rogel M.A."/>
            <person name="Rincon-Molina C.I."/>
            <person name="Guerrero G."/>
            <person name="Manzano-Gomez L.A."/>
            <person name="Lopez-Lopez A."/>
            <person name="Rincon Molina F.A."/>
            <person name="Martinez-Romero E."/>
        </authorList>
    </citation>
    <scope>NUCLEOTIDE SEQUENCE [LARGE SCALE GENOMIC DNA]</scope>
    <source>
        <strain evidence="7 8">TSS-3</strain>
    </source>
</reference>
<comment type="similarity">
    <text evidence="4">Belongs to the class I-like SAM-binding methyltransferase superfamily. RNA M5U methyltransferase family.</text>
</comment>
<accession>A0ABY8B2X9</accession>
<evidence type="ECO:0000256" key="2">
    <source>
        <dbReference type="ARBA" id="ARBA00022679"/>
    </source>
</evidence>
<dbReference type="PROSITE" id="PS01230">
    <property type="entry name" value="TRMA_1"/>
    <property type="match status" value="1"/>
</dbReference>
<dbReference type="PROSITE" id="PS01231">
    <property type="entry name" value="TRMA_2"/>
    <property type="match status" value="1"/>
</dbReference>
<dbReference type="EC" id="2.1.1.190" evidence="7"/>
<keyword evidence="3 4" id="KW-0949">S-adenosyl-L-methionine</keyword>
<keyword evidence="8" id="KW-1185">Reference proteome</keyword>
<feature type="active site" description="Nucleophile" evidence="4">
    <location>
        <position position="409"/>
    </location>
</feature>
<dbReference type="EMBL" id="CP109617">
    <property type="protein sequence ID" value="WED55968.1"/>
    <property type="molecule type" value="Genomic_DNA"/>
</dbReference>
<feature type="binding site" evidence="4">
    <location>
        <position position="313"/>
    </location>
    <ligand>
        <name>S-adenosyl-L-methionine</name>
        <dbReference type="ChEBI" id="CHEBI:59789"/>
    </ligand>
</feature>
<dbReference type="NCBIfam" id="TIGR00479">
    <property type="entry name" value="rumA"/>
    <property type="match status" value="1"/>
</dbReference>
<dbReference type="InterPro" id="IPR029063">
    <property type="entry name" value="SAM-dependent_MTases_sf"/>
</dbReference>
<feature type="binding site" evidence="4">
    <location>
        <position position="284"/>
    </location>
    <ligand>
        <name>S-adenosyl-L-methionine</name>
        <dbReference type="ChEBI" id="CHEBI:59789"/>
    </ligand>
</feature>
<sequence length="454" mass="50797">MLPVKKNDRLDVHVHDLTHEGAGVARVDGYTLFVPNALPGETVEIVVTKTNKQYGFARLLNVKEASADRVEPPCPIFYQCGGCQLQHFSYEGQLRQKRERVVDALKRLGQFDVPVHDTIGMPEPWRYRNKAQVPFKQEGDRLVSGFYRPRSHDIVEMSECLIQDERNDQAIQVVRDVLDARGVPAYDEKTGRGVIRHVMARYGYHSGELMIVLITKTTKLKGVNEIVADIVERLPDVTSIMQNVNPDKTNVILGATNKLLYGHETIGDKIAGLTFTISPHSFFQVNPVQTEKLYGKALEYAQLSGTEQVVDAYCGIGTISLFLARKAAHVYGVEVVPEAIEDAKQNALVNEIDNVTYACGAAEDVLPEWKKDGVNPDVIVVDPPRKGCAESFLETMVEMGPKRIVYVSCNVATQARDMRYLADRGYRLMEVTPVDMFPHTAHVETVVLMSRVEK</sequence>
<dbReference type="Gene3D" id="2.40.50.140">
    <property type="entry name" value="Nucleic acid-binding proteins"/>
    <property type="match status" value="1"/>
</dbReference>
<dbReference type="RefSeq" id="WP_275060388.1">
    <property type="nucleotide sequence ID" value="NZ_CP109617.1"/>
</dbReference>
<keyword evidence="2 4" id="KW-0808">Transferase</keyword>
<feature type="domain" description="TRAM" evidence="6">
    <location>
        <begin position="3"/>
        <end position="61"/>
    </location>
</feature>
<dbReference type="InterPro" id="IPR002792">
    <property type="entry name" value="TRAM_dom"/>
</dbReference>
<dbReference type="Gene3D" id="3.40.50.150">
    <property type="entry name" value="Vaccinia Virus protein VP39"/>
    <property type="match status" value="1"/>
</dbReference>
<name>A0ABY8B2X9_9BACL</name>
<dbReference type="PROSITE" id="PS50926">
    <property type="entry name" value="TRAM"/>
    <property type="match status" value="1"/>
</dbReference>
<dbReference type="Pfam" id="PF05958">
    <property type="entry name" value="tRNA_U5-meth_tr"/>
    <property type="match status" value="1"/>
</dbReference>
<dbReference type="GO" id="GO:0032259">
    <property type="term" value="P:methylation"/>
    <property type="evidence" value="ECO:0007669"/>
    <property type="project" value="UniProtKB-KW"/>
</dbReference>
<evidence type="ECO:0000313" key="7">
    <source>
        <dbReference type="EMBL" id="WED55968.1"/>
    </source>
</evidence>
<feature type="active site" evidence="5">
    <location>
        <position position="409"/>
    </location>
</feature>
<dbReference type="PANTHER" id="PTHR11061">
    <property type="entry name" value="RNA M5U METHYLTRANSFERASE"/>
    <property type="match status" value="1"/>
</dbReference>
<dbReference type="Pfam" id="PF01938">
    <property type="entry name" value="TRAM"/>
    <property type="match status" value="1"/>
</dbReference>
<dbReference type="InterPro" id="IPR030391">
    <property type="entry name" value="MeTrfase_TrmA_CS"/>
</dbReference>
<evidence type="ECO:0000256" key="5">
    <source>
        <dbReference type="PROSITE-ProRule" id="PRU10015"/>
    </source>
</evidence>
<evidence type="ECO:0000259" key="6">
    <source>
        <dbReference type="PROSITE" id="PS50926"/>
    </source>
</evidence>
<organism evidence="7 8">
    <name type="scientific">Exiguobacterium profundum</name>
    <dbReference type="NCBI Taxonomy" id="307643"/>
    <lineage>
        <taxon>Bacteria</taxon>
        <taxon>Bacillati</taxon>
        <taxon>Bacillota</taxon>
        <taxon>Bacilli</taxon>
        <taxon>Bacillales</taxon>
        <taxon>Bacillales Family XII. Incertae Sedis</taxon>
        <taxon>Exiguobacterium</taxon>
    </lineage>
</organism>
<gene>
    <name evidence="7" type="primary">rlmD</name>
    <name evidence="7" type="ORF">OE059_03665</name>
</gene>
<keyword evidence="1 4" id="KW-0489">Methyltransferase</keyword>
<evidence type="ECO:0000256" key="4">
    <source>
        <dbReference type="PROSITE-ProRule" id="PRU01024"/>
    </source>
</evidence>
<dbReference type="SUPFAM" id="SSF50249">
    <property type="entry name" value="Nucleic acid-binding proteins"/>
    <property type="match status" value="1"/>
</dbReference>
<protein>
    <submittedName>
        <fullName evidence="7">23S rRNA (Uracil(1939)-C(5))-methyltransferase RlmD</fullName>
        <ecNumber evidence="7">2.1.1.190</ecNumber>
    </submittedName>
</protein>
<dbReference type="InterPro" id="IPR012340">
    <property type="entry name" value="NA-bd_OB-fold"/>
</dbReference>
<evidence type="ECO:0000256" key="3">
    <source>
        <dbReference type="ARBA" id="ARBA00022691"/>
    </source>
</evidence>
<feature type="binding site" evidence="4">
    <location>
        <position position="382"/>
    </location>
    <ligand>
        <name>S-adenosyl-L-methionine</name>
        <dbReference type="ChEBI" id="CHEBI:59789"/>
    </ligand>
</feature>
<dbReference type="Gene3D" id="2.40.50.1070">
    <property type="match status" value="1"/>
</dbReference>
<dbReference type="InterPro" id="IPR030390">
    <property type="entry name" value="MeTrfase_TrmA_AS"/>
</dbReference>
<dbReference type="PANTHER" id="PTHR11061:SF30">
    <property type="entry name" value="TRNA (URACIL(54)-C(5))-METHYLTRANSFERASE"/>
    <property type="match status" value="1"/>
</dbReference>
<dbReference type="InterPro" id="IPR010280">
    <property type="entry name" value="U5_MeTrfase_fam"/>
</dbReference>
<evidence type="ECO:0000256" key="1">
    <source>
        <dbReference type="ARBA" id="ARBA00022603"/>
    </source>
</evidence>
<dbReference type="PROSITE" id="PS51687">
    <property type="entry name" value="SAM_MT_RNA_M5U"/>
    <property type="match status" value="1"/>
</dbReference>
<evidence type="ECO:0000313" key="8">
    <source>
        <dbReference type="Proteomes" id="UP001219957"/>
    </source>
</evidence>